<feature type="chain" id="PRO_5019845656" evidence="1">
    <location>
        <begin position="21"/>
        <end position="62"/>
    </location>
</feature>
<organism evidence="2">
    <name type="scientific">Liphistius malayanus</name>
    <dbReference type="NCBI Taxonomy" id="1203467"/>
    <lineage>
        <taxon>Eukaryota</taxon>
        <taxon>Metazoa</taxon>
        <taxon>Ecdysozoa</taxon>
        <taxon>Arthropoda</taxon>
        <taxon>Chelicerata</taxon>
        <taxon>Arachnida</taxon>
        <taxon>Araneae</taxon>
        <taxon>Mesothelae</taxon>
        <taxon>Liphistiidae</taxon>
        <taxon>Liphistius</taxon>
    </lineage>
</organism>
<dbReference type="AlphaFoldDB" id="A0A482Z8K7"/>
<sequence>MNCVLFLSLILSTVCSVAYSEVASMLNLPHEHTLCKPPNTQCNLLANTVSNDDKNTDYQASQ</sequence>
<keyword evidence="1" id="KW-0732">Signal</keyword>
<evidence type="ECO:0000313" key="2">
    <source>
        <dbReference type="EMBL" id="SMD30117.1"/>
    </source>
</evidence>
<name>A0A482Z8K7_9ARAC</name>
<dbReference type="EMBL" id="HAGQ01000044">
    <property type="protein sequence ID" value="SMD30117.1"/>
    <property type="molecule type" value="Transcribed_RNA"/>
</dbReference>
<reference evidence="2" key="2">
    <citation type="submission" date="2019-04" db="EMBL/GenBank/DDBJ databases">
        <title>Unravelling the molecular evolution of spider venoms.</title>
        <authorList>
            <person name="Pineda S."/>
        </authorList>
    </citation>
    <scope>NUCLEOTIDE SEQUENCE</scope>
</reference>
<accession>A0A482Z8K7</accession>
<evidence type="ECO:0000256" key="1">
    <source>
        <dbReference type="SAM" id="SignalP"/>
    </source>
</evidence>
<protein>
    <submittedName>
        <fullName evidence="2">U23-Liphistoxin-Lm1a_1</fullName>
    </submittedName>
</protein>
<proteinExistence type="predicted"/>
<feature type="signal peptide" evidence="1">
    <location>
        <begin position="1"/>
        <end position="20"/>
    </location>
</feature>
<reference evidence="2" key="1">
    <citation type="submission" date="2017-03" db="EMBL/GenBank/DDBJ databases">
        <authorList>
            <person name="QRISCLOUD D."/>
        </authorList>
    </citation>
    <scope>NUCLEOTIDE SEQUENCE</scope>
</reference>